<comment type="similarity">
    <text evidence="1">In the N-terminal section; belongs to the glycosyltransferase 20 family.</text>
</comment>
<evidence type="ECO:0000256" key="1">
    <source>
        <dbReference type="ARBA" id="ARBA00005409"/>
    </source>
</evidence>
<keyword evidence="5" id="KW-0808">Transferase</keyword>
<dbReference type="SUPFAM" id="SSF53756">
    <property type="entry name" value="UDP-Glycosyltransferase/glycogen phosphorylase"/>
    <property type="match status" value="1"/>
</dbReference>
<sequence>MPGNNYNGGSNHFSSRVERLLRDREQRKSNRISHSNEAIDSNGRGSESFEHELYLREEENARVYSVSKYLEGAAAASAVNEGCERQDGKPSRQRLLVVANRLPVSAIRRGEDSWSLEISAGGLVSALLGVKEFEARWIGWAGVNVPDEVGQKALTKALAEKRCIPVFLDEEIVHQYYNGYCNNILWPVFHYLGLPQEDRLATTRSFQSQFVAYKKANKMFADVVNKHYVEGDVVWCHDYHLMFLPKCLKEYNSKMKVGWFLHTPFPSSEIHRTLPSRSELLHSVLAADLVG</sequence>
<dbReference type="GO" id="GO:0003825">
    <property type="term" value="F:alpha,alpha-trehalose-phosphate synthase (UDP-forming) activity"/>
    <property type="evidence" value="ECO:0007669"/>
    <property type="project" value="UniProtKB-EC"/>
</dbReference>
<comment type="similarity">
    <text evidence="2">In the C-terminal section; belongs to the trehalose phosphatase family.</text>
</comment>
<dbReference type="GO" id="GO:0005829">
    <property type="term" value="C:cytosol"/>
    <property type="evidence" value="ECO:0007669"/>
    <property type="project" value="TreeGrafter"/>
</dbReference>
<dbReference type="AlphaFoldDB" id="A0A2N9II13"/>
<dbReference type="EC" id="2.4.1.15" evidence="3"/>
<dbReference type="InterPro" id="IPR001830">
    <property type="entry name" value="Glyco_trans_20"/>
</dbReference>
<dbReference type="PANTHER" id="PTHR10788:SF130">
    <property type="entry name" value="ALPHA,ALPHA-TREHALOSE-PHOSPHATE SYNTHASE [UDP-FORMING] 1"/>
    <property type="match status" value="1"/>
</dbReference>
<protein>
    <recommendedName>
        <fullName evidence="3">alpha,alpha-trehalose-phosphate synthase (UDP-forming)</fullName>
        <ecNumber evidence="3">2.4.1.15</ecNumber>
    </recommendedName>
</protein>
<dbReference type="Pfam" id="PF00982">
    <property type="entry name" value="Glyco_transf_20"/>
    <property type="match status" value="1"/>
</dbReference>
<dbReference type="FunFam" id="3.40.50.2000:FF:000046">
    <property type="entry name" value="alpha,alpha-trehalose-phosphate synthase [UDP-forming] 1"/>
    <property type="match status" value="1"/>
</dbReference>
<dbReference type="Gene3D" id="3.40.50.2000">
    <property type="entry name" value="Glycogen Phosphorylase B"/>
    <property type="match status" value="1"/>
</dbReference>
<dbReference type="EMBL" id="OIVN01005802">
    <property type="protein sequence ID" value="SPD24088.1"/>
    <property type="molecule type" value="Genomic_DNA"/>
</dbReference>
<name>A0A2N9II13_FAGSY</name>
<gene>
    <name evidence="6" type="ORF">FSB_LOCUS51970</name>
</gene>
<organism evidence="6">
    <name type="scientific">Fagus sylvatica</name>
    <name type="common">Beechnut</name>
    <dbReference type="NCBI Taxonomy" id="28930"/>
    <lineage>
        <taxon>Eukaryota</taxon>
        <taxon>Viridiplantae</taxon>
        <taxon>Streptophyta</taxon>
        <taxon>Embryophyta</taxon>
        <taxon>Tracheophyta</taxon>
        <taxon>Spermatophyta</taxon>
        <taxon>Magnoliopsida</taxon>
        <taxon>eudicotyledons</taxon>
        <taxon>Gunneridae</taxon>
        <taxon>Pentapetalae</taxon>
        <taxon>rosids</taxon>
        <taxon>fabids</taxon>
        <taxon>Fagales</taxon>
        <taxon>Fagaceae</taxon>
        <taxon>Fagus</taxon>
    </lineage>
</organism>
<dbReference type="GO" id="GO:0004805">
    <property type="term" value="F:trehalose-phosphatase activity"/>
    <property type="evidence" value="ECO:0007669"/>
    <property type="project" value="TreeGrafter"/>
</dbReference>
<accession>A0A2N9II13</accession>
<evidence type="ECO:0000256" key="3">
    <source>
        <dbReference type="ARBA" id="ARBA00012538"/>
    </source>
</evidence>
<keyword evidence="4" id="KW-0328">Glycosyltransferase</keyword>
<dbReference type="GO" id="GO:0005992">
    <property type="term" value="P:trehalose biosynthetic process"/>
    <property type="evidence" value="ECO:0007669"/>
    <property type="project" value="InterPro"/>
</dbReference>
<evidence type="ECO:0000256" key="5">
    <source>
        <dbReference type="ARBA" id="ARBA00022679"/>
    </source>
</evidence>
<dbReference type="PANTHER" id="PTHR10788">
    <property type="entry name" value="TREHALOSE-6-PHOSPHATE SYNTHASE"/>
    <property type="match status" value="1"/>
</dbReference>
<reference evidence="6" key="1">
    <citation type="submission" date="2018-02" db="EMBL/GenBank/DDBJ databases">
        <authorList>
            <person name="Cohen D.B."/>
            <person name="Kent A.D."/>
        </authorList>
    </citation>
    <scope>NUCLEOTIDE SEQUENCE</scope>
</reference>
<evidence type="ECO:0000313" key="6">
    <source>
        <dbReference type="EMBL" id="SPD24088.1"/>
    </source>
</evidence>
<evidence type="ECO:0000256" key="2">
    <source>
        <dbReference type="ARBA" id="ARBA00006330"/>
    </source>
</evidence>
<proteinExistence type="inferred from homology"/>
<evidence type="ECO:0000256" key="4">
    <source>
        <dbReference type="ARBA" id="ARBA00022676"/>
    </source>
</evidence>